<dbReference type="EMBL" id="UINC01208303">
    <property type="protein sequence ID" value="SVE30778.1"/>
    <property type="molecule type" value="Genomic_DNA"/>
</dbReference>
<gene>
    <name evidence="1" type="ORF">METZ01_LOCUS483632</name>
</gene>
<feature type="non-terminal residue" evidence="1">
    <location>
        <position position="1"/>
    </location>
</feature>
<sequence length="241" mass="26192">PTLTSVKNKQNEFIDVEFSDPVFSQKNNYSRLTISNFSLTLAGGTATLSSPTPSEVIGYGGMSRNEDFGGKIRLKIASRITGIPNGEEKITVLPANAAAIYDMYGNALSITQTGNVAPLSQSKILNLGQLEYNDDVGKMATVVHVSGKIYAVAYEGPGSDGWITTFSASDDGKTINKIQSYEFDDTEGRWPSFMKISPNIFLLAYAGYHKDGYLMTLRISNDGTSIAEITSREHDTSEGDW</sequence>
<proteinExistence type="predicted"/>
<organism evidence="1">
    <name type="scientific">marine metagenome</name>
    <dbReference type="NCBI Taxonomy" id="408172"/>
    <lineage>
        <taxon>unclassified sequences</taxon>
        <taxon>metagenomes</taxon>
        <taxon>ecological metagenomes</taxon>
    </lineage>
</organism>
<evidence type="ECO:0000313" key="1">
    <source>
        <dbReference type="EMBL" id="SVE30778.1"/>
    </source>
</evidence>
<evidence type="ECO:0008006" key="2">
    <source>
        <dbReference type="Google" id="ProtNLM"/>
    </source>
</evidence>
<name>A0A383CGR7_9ZZZZ</name>
<accession>A0A383CGR7</accession>
<protein>
    <recommendedName>
        <fullName evidence="2">SbsA Ig-like domain-containing protein</fullName>
    </recommendedName>
</protein>
<reference evidence="1" key="1">
    <citation type="submission" date="2018-05" db="EMBL/GenBank/DDBJ databases">
        <authorList>
            <person name="Lanie J.A."/>
            <person name="Ng W.-L."/>
            <person name="Kazmierczak K.M."/>
            <person name="Andrzejewski T.M."/>
            <person name="Davidsen T.M."/>
            <person name="Wayne K.J."/>
            <person name="Tettelin H."/>
            <person name="Glass J.I."/>
            <person name="Rusch D."/>
            <person name="Podicherti R."/>
            <person name="Tsui H.-C.T."/>
            <person name="Winkler M.E."/>
        </authorList>
    </citation>
    <scope>NUCLEOTIDE SEQUENCE</scope>
</reference>
<feature type="non-terminal residue" evidence="1">
    <location>
        <position position="241"/>
    </location>
</feature>
<dbReference type="AlphaFoldDB" id="A0A383CGR7"/>